<proteinExistence type="predicted"/>
<keyword evidence="2" id="KW-0677">Repeat</keyword>
<dbReference type="RefSeq" id="WP_193496610.1">
    <property type="nucleotide sequence ID" value="NZ_CP063169.1"/>
</dbReference>
<reference evidence="3 4" key="1">
    <citation type="submission" date="2020-10" db="EMBL/GenBank/DDBJ databases">
        <title>Haloactinobacterium sp. RN3S43, a bacterium isolated from saline soil.</title>
        <authorList>
            <person name="Sun J.-Q."/>
        </authorList>
    </citation>
    <scope>NUCLEOTIDE SEQUENCE [LARGE SCALE GENOMIC DNA]</scope>
    <source>
        <strain evidence="3 4">RN3S43</strain>
    </source>
</reference>
<dbReference type="KEGG" id="halt:IM660_14775"/>
<keyword evidence="1 3" id="KW-0808">Transferase</keyword>
<organism evidence="3 4">
    <name type="scientific">Ruania alkalisoli</name>
    <dbReference type="NCBI Taxonomy" id="2779775"/>
    <lineage>
        <taxon>Bacteria</taxon>
        <taxon>Bacillati</taxon>
        <taxon>Actinomycetota</taxon>
        <taxon>Actinomycetes</taxon>
        <taxon>Micrococcales</taxon>
        <taxon>Ruaniaceae</taxon>
        <taxon>Ruania</taxon>
    </lineage>
</organism>
<dbReference type="InterPro" id="IPR051159">
    <property type="entry name" value="Hexapeptide_acetyltransf"/>
</dbReference>
<sequence>MSDHTTGLIDAEPDFNTWAFWSTASAEQQQAQRARLHALADGGAHLGENCVVSEWAACYADSLTLGDRSYLAAFSYVTGDIEIGANSTVNAYAVVRGTIRIGDGVRIGAHTALLGFDHTFAPERPVHEQPVTSAGITIGNDVYIGSHVSVVDGVTIGAHSVIGAGSVVTKDVPEWSIVVGNPARRIRDRRDSRDSDGWSSPSRALAQLAERAREEASALLARCWDETTRTFSDTPGADPTVRALCDAVELADLLGLGVPEQLEREEIVETLTRSQDPATGLIPQLRSTIAQAAMEPTAADLGGGPIRYHLLCAGYALDLLGARFTHPIRVVDELRGDAMIAAVEQQPWSERAWGAGDWVDSVGTALLWNRDWFGRTGPLETLIGWLHLNVDRHSGMWGSPRPSDGLRQPVNGFYRLTRGTFAQFGLPLPQPERAIDTVLAHARDDRRFAPARATACDVLDIAHPLWLAGHQTNHRRSEVRAWAAAQVPRLAEAWHPGAGFGFAQRADARGDATPSLQGTEMWLAIAWYLADLLGESGALRYEPRGVHRPWAR</sequence>
<dbReference type="InterPro" id="IPR001451">
    <property type="entry name" value="Hexapep"/>
</dbReference>
<evidence type="ECO:0000256" key="2">
    <source>
        <dbReference type="ARBA" id="ARBA00022737"/>
    </source>
</evidence>
<dbReference type="SUPFAM" id="SSF51161">
    <property type="entry name" value="Trimeric LpxA-like enzymes"/>
    <property type="match status" value="1"/>
</dbReference>
<evidence type="ECO:0000313" key="3">
    <source>
        <dbReference type="EMBL" id="QOR69900.1"/>
    </source>
</evidence>
<dbReference type="PROSITE" id="PS00101">
    <property type="entry name" value="HEXAPEP_TRANSFERASES"/>
    <property type="match status" value="1"/>
</dbReference>
<dbReference type="EMBL" id="CP063169">
    <property type="protein sequence ID" value="QOR69900.1"/>
    <property type="molecule type" value="Genomic_DNA"/>
</dbReference>
<dbReference type="Pfam" id="PF00132">
    <property type="entry name" value="Hexapep"/>
    <property type="match status" value="2"/>
</dbReference>
<dbReference type="PANTHER" id="PTHR23416">
    <property type="entry name" value="SIALIC ACID SYNTHASE-RELATED"/>
    <property type="match status" value="1"/>
</dbReference>
<dbReference type="CDD" id="cd04647">
    <property type="entry name" value="LbH_MAT_like"/>
    <property type="match status" value="1"/>
</dbReference>
<dbReference type="Proteomes" id="UP000593758">
    <property type="component" value="Chromosome"/>
</dbReference>
<keyword evidence="3" id="KW-0012">Acyltransferase</keyword>
<dbReference type="GO" id="GO:0016746">
    <property type="term" value="F:acyltransferase activity"/>
    <property type="evidence" value="ECO:0007669"/>
    <property type="project" value="UniProtKB-KW"/>
</dbReference>
<evidence type="ECO:0000313" key="4">
    <source>
        <dbReference type="Proteomes" id="UP000593758"/>
    </source>
</evidence>
<dbReference type="InterPro" id="IPR011004">
    <property type="entry name" value="Trimer_LpxA-like_sf"/>
</dbReference>
<protein>
    <submittedName>
        <fullName evidence="3">Acyltransferase</fullName>
    </submittedName>
</protein>
<keyword evidence="4" id="KW-1185">Reference proteome</keyword>
<dbReference type="InterPro" id="IPR018357">
    <property type="entry name" value="Hexapep_transf_CS"/>
</dbReference>
<gene>
    <name evidence="3" type="ORF">IM660_14775</name>
</gene>
<evidence type="ECO:0000256" key="1">
    <source>
        <dbReference type="ARBA" id="ARBA00022679"/>
    </source>
</evidence>
<dbReference type="AlphaFoldDB" id="A0A7M1SQR8"/>
<accession>A0A7M1SQR8</accession>
<name>A0A7M1SQR8_9MICO</name>
<dbReference type="Gene3D" id="2.160.10.10">
    <property type="entry name" value="Hexapeptide repeat proteins"/>
    <property type="match status" value="2"/>
</dbReference>